<dbReference type="InterPro" id="IPR039421">
    <property type="entry name" value="Type_1_exporter"/>
</dbReference>
<name>A0A9P7GM41_9AGAR</name>
<organism evidence="2 3">
    <name type="scientific">Sphagnurus paluster</name>
    <dbReference type="NCBI Taxonomy" id="117069"/>
    <lineage>
        <taxon>Eukaryota</taxon>
        <taxon>Fungi</taxon>
        <taxon>Dikarya</taxon>
        <taxon>Basidiomycota</taxon>
        <taxon>Agaricomycotina</taxon>
        <taxon>Agaricomycetes</taxon>
        <taxon>Agaricomycetidae</taxon>
        <taxon>Agaricales</taxon>
        <taxon>Tricholomatineae</taxon>
        <taxon>Lyophyllaceae</taxon>
        <taxon>Sphagnurus</taxon>
    </lineage>
</organism>
<evidence type="ECO:0000313" key="2">
    <source>
        <dbReference type="EMBL" id="KAG5652309.1"/>
    </source>
</evidence>
<dbReference type="InterPro" id="IPR003439">
    <property type="entry name" value="ABC_transporter-like_ATP-bd"/>
</dbReference>
<gene>
    <name evidence="2" type="ORF">H0H81_005459</name>
</gene>
<proteinExistence type="predicted"/>
<dbReference type="PANTHER" id="PTHR24221">
    <property type="entry name" value="ATP-BINDING CASSETTE SUB-FAMILY B"/>
    <property type="match status" value="1"/>
</dbReference>
<dbReference type="Gene3D" id="3.40.50.300">
    <property type="entry name" value="P-loop containing nucleotide triphosphate hydrolases"/>
    <property type="match status" value="1"/>
</dbReference>
<dbReference type="OrthoDB" id="6500128at2759"/>
<keyword evidence="3" id="KW-1185">Reference proteome</keyword>
<comment type="caution">
    <text evidence="2">The sequence shown here is derived from an EMBL/GenBank/DDBJ whole genome shotgun (WGS) entry which is preliminary data.</text>
</comment>
<dbReference type="GO" id="GO:0016887">
    <property type="term" value="F:ATP hydrolysis activity"/>
    <property type="evidence" value="ECO:0007669"/>
    <property type="project" value="InterPro"/>
</dbReference>
<dbReference type="SUPFAM" id="SSF52540">
    <property type="entry name" value="P-loop containing nucleoside triphosphate hydrolases"/>
    <property type="match status" value="1"/>
</dbReference>
<dbReference type="Proteomes" id="UP000717328">
    <property type="component" value="Unassembled WGS sequence"/>
</dbReference>
<evidence type="ECO:0000313" key="3">
    <source>
        <dbReference type="Proteomes" id="UP000717328"/>
    </source>
</evidence>
<sequence length="207" mass="22578">MPSEWSPKRLGISPPVPTVRIFTGQELCKTSYWIVLCLRYEGQTAPAIDNVSVDIMPGQLVLIVGSSGSGKSSLLKLLARLVEPTAGEIFIDDNHISDYELETIRDSMTFLSQTDSVYPLSIRENLLMGLPYARVNQNILDKAADAGGCLSLLLNRGNAVIDPPRIVSQSFNQGPIGNAAHAYLQKQENQARPVISLSEGEKQRVVA</sequence>
<dbReference type="GO" id="GO:0042626">
    <property type="term" value="F:ATPase-coupled transmembrane transporter activity"/>
    <property type="evidence" value="ECO:0007669"/>
    <property type="project" value="TreeGrafter"/>
</dbReference>
<dbReference type="AlphaFoldDB" id="A0A9P7GM41"/>
<reference evidence="2" key="2">
    <citation type="submission" date="2021-10" db="EMBL/GenBank/DDBJ databases">
        <title>Phylogenomics reveals ancestral predisposition of the termite-cultivated fungus Termitomyces towards a domesticated lifestyle.</title>
        <authorList>
            <person name="Auxier B."/>
            <person name="Grum-Grzhimaylo A."/>
            <person name="Cardenas M.E."/>
            <person name="Lodge J.D."/>
            <person name="Laessoe T."/>
            <person name="Pedersen O."/>
            <person name="Smith M.E."/>
            <person name="Kuyper T.W."/>
            <person name="Franco-Molano E.A."/>
            <person name="Baroni T.J."/>
            <person name="Aanen D.K."/>
        </authorList>
    </citation>
    <scope>NUCLEOTIDE SEQUENCE</scope>
    <source>
        <strain evidence="2">D49</strain>
    </source>
</reference>
<dbReference type="GO" id="GO:0005524">
    <property type="term" value="F:ATP binding"/>
    <property type="evidence" value="ECO:0007669"/>
    <property type="project" value="InterPro"/>
</dbReference>
<reference evidence="2" key="1">
    <citation type="submission" date="2021-02" db="EMBL/GenBank/DDBJ databases">
        <authorList>
            <person name="Nieuwenhuis M."/>
            <person name="Van De Peppel L.J.J."/>
        </authorList>
    </citation>
    <scope>NUCLEOTIDE SEQUENCE</scope>
    <source>
        <strain evidence="2">D49</strain>
    </source>
</reference>
<accession>A0A9P7GM41</accession>
<protein>
    <recommendedName>
        <fullName evidence="1">ABC transporter domain-containing protein</fullName>
    </recommendedName>
</protein>
<dbReference type="InterPro" id="IPR027417">
    <property type="entry name" value="P-loop_NTPase"/>
</dbReference>
<dbReference type="EMBL" id="JABCKI010000139">
    <property type="protein sequence ID" value="KAG5652309.1"/>
    <property type="molecule type" value="Genomic_DNA"/>
</dbReference>
<dbReference type="Pfam" id="PF00005">
    <property type="entry name" value="ABC_tran"/>
    <property type="match status" value="1"/>
</dbReference>
<evidence type="ECO:0000259" key="1">
    <source>
        <dbReference type="Pfam" id="PF00005"/>
    </source>
</evidence>
<dbReference type="PANTHER" id="PTHR24221:SF654">
    <property type="entry name" value="ATP-BINDING CASSETTE SUB-FAMILY B MEMBER 6"/>
    <property type="match status" value="1"/>
</dbReference>
<feature type="domain" description="ABC transporter" evidence="1">
    <location>
        <begin position="49"/>
        <end position="205"/>
    </location>
</feature>